<name>A0A0M8MF71_9MICO</name>
<evidence type="ECO:0000313" key="3">
    <source>
        <dbReference type="Proteomes" id="UP000037737"/>
    </source>
</evidence>
<reference evidence="2" key="1">
    <citation type="submission" date="2015-04" db="EMBL/GenBank/DDBJ databases">
        <title>Complete genome sequence of Microbacterium chocolatum SIT 101, a bacterium enantioselectively hydrolyzing mesomeric diesters.</title>
        <authorList>
            <person name="Li X."/>
            <person name="Xu Y."/>
        </authorList>
    </citation>
    <scope>NUCLEOTIDE SEQUENCE [LARGE SCALE GENOMIC DNA]</scope>
    <source>
        <strain evidence="2">SIT 101</strain>
    </source>
</reference>
<sequence length="198" mass="20672">MIVRGRAFTPARVTKARAISPASRRKTTTMEKPRVAISTSAPSPMPIHSRTLPMKAVPAKVAAAASTKPPPIATARARFRRITQMKSVSSGTRSASARSAERSDPMAPIAAPRRPTSDRMPATVSPAGAAMSSTSISPPSPSRPGMAESTALMSDCQATGLSLNHSAANENPNNTPAKTENSARYVIASASIAPRRSE</sequence>
<feature type="region of interest" description="Disordered" evidence="1">
    <location>
        <begin position="14"/>
        <end position="47"/>
    </location>
</feature>
<evidence type="ECO:0000256" key="1">
    <source>
        <dbReference type="SAM" id="MobiDB-lite"/>
    </source>
</evidence>
<comment type="caution">
    <text evidence="2">The sequence shown here is derived from an EMBL/GenBank/DDBJ whole genome shotgun (WGS) entry which is preliminary data.</text>
</comment>
<evidence type="ECO:0000313" key="2">
    <source>
        <dbReference type="EMBL" id="KOS11246.1"/>
    </source>
</evidence>
<dbReference type="AlphaFoldDB" id="A0A0M8MF71"/>
<feature type="compositionally biased region" description="Low complexity" evidence="1">
    <location>
        <begin position="87"/>
        <end position="98"/>
    </location>
</feature>
<proteinExistence type="predicted"/>
<feature type="region of interest" description="Disordered" evidence="1">
    <location>
        <begin position="84"/>
        <end position="198"/>
    </location>
</feature>
<dbReference type="Proteomes" id="UP000037737">
    <property type="component" value="Unassembled WGS sequence"/>
</dbReference>
<accession>A0A0M8MF71</accession>
<dbReference type="EMBL" id="LAVO01000005">
    <property type="protein sequence ID" value="KOS11246.1"/>
    <property type="molecule type" value="Genomic_DNA"/>
</dbReference>
<organism evidence="2 3">
    <name type="scientific">Microbacterium aurantiacum</name>
    <dbReference type="NCBI Taxonomy" id="162393"/>
    <lineage>
        <taxon>Bacteria</taxon>
        <taxon>Bacillati</taxon>
        <taxon>Actinomycetota</taxon>
        <taxon>Actinomycetes</taxon>
        <taxon>Micrococcales</taxon>
        <taxon>Microbacteriaceae</taxon>
        <taxon>Microbacterium</taxon>
    </lineage>
</organism>
<protein>
    <submittedName>
        <fullName evidence="2">Uncharacterized protein</fullName>
    </submittedName>
</protein>
<keyword evidence="3" id="KW-1185">Reference proteome</keyword>
<dbReference type="KEGG" id="mcw:A8L33_09005"/>
<gene>
    <name evidence="2" type="ORF">XI38_05100</name>
</gene>
<feature type="compositionally biased region" description="Polar residues" evidence="1">
    <location>
        <begin position="156"/>
        <end position="182"/>
    </location>
</feature>